<dbReference type="Gene3D" id="3.30.450.40">
    <property type="match status" value="1"/>
</dbReference>
<dbReference type="PANTHER" id="PTHR30136">
    <property type="entry name" value="HELIX-TURN-HELIX TRANSCRIPTIONAL REGULATOR, ICLR FAMILY"/>
    <property type="match status" value="1"/>
</dbReference>
<protein>
    <recommendedName>
        <fullName evidence="8">IclR family transcriptional regulator</fullName>
    </recommendedName>
</protein>
<reference evidence="6 7" key="1">
    <citation type="submission" date="2016-12" db="EMBL/GenBank/DDBJ databases">
        <title>Complete genome sequence of Microbacterium aurum KACC 15219.</title>
        <authorList>
            <person name="Jung Y."/>
            <person name="Shin J.-H."/>
            <person name="Lee Y.-J."/>
            <person name="Yi H."/>
            <person name="Bahn Y.-S."/>
            <person name="Kim J.F."/>
            <person name="Lee D.-W."/>
        </authorList>
    </citation>
    <scope>NUCLEOTIDE SEQUENCE [LARGE SCALE GENOMIC DNA]</scope>
    <source>
        <strain evidence="6 7">KACC 15219</strain>
    </source>
</reference>
<dbReference type="InterPro" id="IPR036388">
    <property type="entry name" value="WH-like_DNA-bd_sf"/>
</dbReference>
<dbReference type="PROSITE" id="PS51078">
    <property type="entry name" value="ICLR_ED"/>
    <property type="match status" value="1"/>
</dbReference>
<evidence type="ECO:0000313" key="7">
    <source>
        <dbReference type="Proteomes" id="UP000187185"/>
    </source>
</evidence>
<dbReference type="OrthoDB" id="4068713at2"/>
<dbReference type="Proteomes" id="UP000187185">
    <property type="component" value="Chromosome"/>
</dbReference>
<evidence type="ECO:0000259" key="5">
    <source>
        <dbReference type="PROSITE" id="PS51078"/>
    </source>
</evidence>
<accession>A0A1P8U708</accession>
<proteinExistence type="predicted"/>
<feature type="domain" description="IclR-ED" evidence="5">
    <location>
        <begin position="65"/>
        <end position="253"/>
    </location>
</feature>
<gene>
    <name evidence="6" type="ORF">BOH66_06285</name>
</gene>
<dbReference type="InterPro" id="IPR050707">
    <property type="entry name" value="HTH_MetabolicPath_Reg"/>
</dbReference>
<keyword evidence="7" id="KW-1185">Reference proteome</keyword>
<dbReference type="InterPro" id="IPR036390">
    <property type="entry name" value="WH_DNA-bd_sf"/>
</dbReference>
<sequence length="266" mass="28362">MASAFERGLSIVELLAGKEAGLPLHQIADTLVIPRSAAHRLLAELIDAGFVHQKGEMGNYALGLKIAALGLRHLAANDLVSVSKPILDSLAERSQELVRLAMVDTDNNTMVWAVKAQGMRSGLRYDPESGVAVTLSCSATGLGWMSFIPEQEALTRILQQGIGSREDFAPNAPQTIDELREIMETTRKQGYAIAIDMYTRGIGSVAAPVFDGDSVAGVLSVAGPTARLDEARLRELSVPLREAAQELTTLLEQTAGALDGRVMDGA</sequence>
<dbReference type="GO" id="GO:0003677">
    <property type="term" value="F:DNA binding"/>
    <property type="evidence" value="ECO:0007669"/>
    <property type="project" value="UniProtKB-KW"/>
</dbReference>
<keyword evidence="2" id="KW-0238">DNA-binding</keyword>
<dbReference type="EMBL" id="CP018762">
    <property type="protein sequence ID" value="APZ33907.1"/>
    <property type="molecule type" value="Genomic_DNA"/>
</dbReference>
<evidence type="ECO:0000256" key="3">
    <source>
        <dbReference type="ARBA" id="ARBA00023163"/>
    </source>
</evidence>
<dbReference type="PANTHER" id="PTHR30136:SF35">
    <property type="entry name" value="HTH-TYPE TRANSCRIPTIONAL REGULATOR RV1719"/>
    <property type="match status" value="1"/>
</dbReference>
<dbReference type="Gene3D" id="1.10.10.10">
    <property type="entry name" value="Winged helix-like DNA-binding domain superfamily/Winged helix DNA-binding domain"/>
    <property type="match status" value="1"/>
</dbReference>
<dbReference type="GO" id="GO:0003700">
    <property type="term" value="F:DNA-binding transcription factor activity"/>
    <property type="evidence" value="ECO:0007669"/>
    <property type="project" value="TreeGrafter"/>
</dbReference>
<dbReference type="KEGG" id="maur:BOH66_06285"/>
<evidence type="ECO:0008006" key="8">
    <source>
        <dbReference type="Google" id="ProtNLM"/>
    </source>
</evidence>
<dbReference type="Pfam" id="PF01614">
    <property type="entry name" value="IclR_C"/>
    <property type="match status" value="1"/>
</dbReference>
<feature type="domain" description="HTH iclR-type" evidence="4">
    <location>
        <begin position="2"/>
        <end position="64"/>
    </location>
</feature>
<name>A0A1P8U708_9MICO</name>
<keyword evidence="3" id="KW-0804">Transcription</keyword>
<dbReference type="STRING" id="36805.BOH66_06285"/>
<dbReference type="InterPro" id="IPR014757">
    <property type="entry name" value="Tscrpt_reg_IclR_C"/>
</dbReference>
<dbReference type="RefSeq" id="WP_076690223.1">
    <property type="nucleotide sequence ID" value="NZ_CP018762.1"/>
</dbReference>
<dbReference type="SMART" id="SM00346">
    <property type="entry name" value="HTH_ICLR"/>
    <property type="match status" value="1"/>
</dbReference>
<evidence type="ECO:0000256" key="1">
    <source>
        <dbReference type="ARBA" id="ARBA00023015"/>
    </source>
</evidence>
<dbReference type="GO" id="GO:0045892">
    <property type="term" value="P:negative regulation of DNA-templated transcription"/>
    <property type="evidence" value="ECO:0007669"/>
    <property type="project" value="TreeGrafter"/>
</dbReference>
<evidence type="ECO:0000256" key="2">
    <source>
        <dbReference type="ARBA" id="ARBA00023125"/>
    </source>
</evidence>
<dbReference type="PROSITE" id="PS51077">
    <property type="entry name" value="HTH_ICLR"/>
    <property type="match status" value="1"/>
</dbReference>
<evidence type="ECO:0000259" key="4">
    <source>
        <dbReference type="PROSITE" id="PS51077"/>
    </source>
</evidence>
<dbReference type="AlphaFoldDB" id="A0A1P8U708"/>
<evidence type="ECO:0000313" key="6">
    <source>
        <dbReference type="EMBL" id="APZ33907.1"/>
    </source>
</evidence>
<organism evidence="6 7">
    <name type="scientific">Microbacterium aurum</name>
    <dbReference type="NCBI Taxonomy" id="36805"/>
    <lineage>
        <taxon>Bacteria</taxon>
        <taxon>Bacillati</taxon>
        <taxon>Actinomycetota</taxon>
        <taxon>Actinomycetes</taxon>
        <taxon>Micrococcales</taxon>
        <taxon>Microbacteriaceae</taxon>
        <taxon>Microbacterium</taxon>
    </lineage>
</organism>
<dbReference type="InterPro" id="IPR029016">
    <property type="entry name" value="GAF-like_dom_sf"/>
</dbReference>
<dbReference type="SUPFAM" id="SSF55781">
    <property type="entry name" value="GAF domain-like"/>
    <property type="match status" value="1"/>
</dbReference>
<dbReference type="InterPro" id="IPR005471">
    <property type="entry name" value="Tscrpt_reg_IclR_N"/>
</dbReference>
<dbReference type="Pfam" id="PF09339">
    <property type="entry name" value="HTH_IclR"/>
    <property type="match status" value="1"/>
</dbReference>
<keyword evidence="1" id="KW-0805">Transcription regulation</keyword>
<dbReference type="SUPFAM" id="SSF46785">
    <property type="entry name" value="Winged helix' DNA-binding domain"/>
    <property type="match status" value="1"/>
</dbReference>